<dbReference type="Proteomes" id="UP000070260">
    <property type="component" value="Chromosome"/>
</dbReference>
<feature type="domain" description="RDRP core" evidence="2">
    <location>
        <begin position="53"/>
        <end position="594"/>
    </location>
</feature>
<reference evidence="3 4" key="1">
    <citation type="journal article" date="2016" name="PLoS ONE">
        <title>Plasmid Characterization and Chromosome Analysis of Two netF+ Clostridium perfringens Isolates Associated with Foal and Canine Necrotizing Enteritis.</title>
        <authorList>
            <person name="Mehdizadeh Gohari I."/>
            <person name="Kropinski A.M."/>
            <person name="Weese S.J."/>
            <person name="Parreira V.R."/>
            <person name="Whitehead A.E."/>
            <person name="Boerlin P."/>
            <person name="Prescott J.F."/>
        </authorList>
    </citation>
    <scope>NUCLEOTIDE SEQUENCE [LARGE SCALE GENOMIC DNA]</scope>
    <source>
        <strain evidence="3 4">JP838</strain>
    </source>
</reference>
<proteinExistence type="predicted"/>
<dbReference type="OrthoDB" id="1907802at2"/>
<protein>
    <recommendedName>
        <fullName evidence="2">RDRP core domain-containing protein</fullName>
    </recommendedName>
</protein>
<name>A0A127EHP8_CLOPF</name>
<evidence type="ECO:0000313" key="3">
    <source>
        <dbReference type="EMBL" id="AMN35501.1"/>
    </source>
</evidence>
<feature type="coiled-coil region" evidence="1">
    <location>
        <begin position="661"/>
        <end position="688"/>
    </location>
</feature>
<dbReference type="InterPro" id="IPR057596">
    <property type="entry name" value="RDRP_core"/>
</dbReference>
<evidence type="ECO:0000256" key="1">
    <source>
        <dbReference type="SAM" id="Coils"/>
    </source>
</evidence>
<gene>
    <name evidence="3" type="ORF">JFP838_06985</name>
</gene>
<dbReference type="RefSeq" id="WP_061427666.1">
    <property type="nucleotide sequence ID" value="NZ_CP010994.1"/>
</dbReference>
<sequence length="1056" mass="123903">MVKFVIKDMSKNMEIKMDENILFRLYCIYKGIELEGNLELKNIIKVMLPDDEEKALKTLNEGLVVEDKLFLPLLTSPSLQKNEDKELGKCSYMFIAEEDAEFIELFEKLISLDKLRKFNNKKICIAKDVTARTGLALSTSTFIPYKPNIVVLPEVEYNYTANYFKLNGIELKANQETLEHTAYDGCGFMSPKMAKIIQKELNLDYEVDFAQFRLYNGIAAKGIVVKADFQKFFEEFESIADKNYFWKDENGDFITIDYFKKEVNLSKADLILNKTQVKWLKLWKDEVKEFGSLNKAIEEEISKDIYSPYRKTLEGIYISRVNKKEVKEYSLTNYQLICNLALTQKDIEQLAKETLNSYKRVVGRGENGEKDIDAIRLYLKDIAREEQEELSASTKVTRLLQIDERFSSTYCVEDVINNMLSKSAHQLAGGKFLVKGNYKTGFGDPIAYLKYIVTRKFEENRELKCGEFYVPSEEGKRVSSRNPLASFSEVHKIKLVKTDLLDRYFGNHTKELLFINQADNFLMLSSGADLDGDIFFICNNNILYNAVIDPKDGINFLNENDGDKKILLYTRENMYQAIVKSSGNFIGSIANTSTLISNFCQRLEYFVYEVKEDGKKHKYSRTYMDIKDAWREKFKKEENCKVEKHYKLREYLLKSDKLSDKMNLIRNNDKKEDEFKKLQEEFFALNKKIGEVFESYLEHEIKRGKIIDVASFSEEEIREHIKMRFYRFMNYSYYVLKISQICIDAQKTLITPAKEDMKVVDDFLDRNRIKKYPLFMYYAKYSKNYENKNRIDKRQCSKLRDTALNKLAYKVQDELITPIIECHKGTDNSKSRLYRILKDIAVENNKCYEEFFEFYKIYQAERQKISREYEKDKKEKNRRLSFLDIYAIQREKELEEKYTTEELAYAIIKTECSSKFIIDIMFDALEKAITSKTRECTIYKEDENGDINFLFKRYSKHTGVLAADGKTQDKNYKLKVKQVSQKARIQYTDKDKMADEVLIGVEEYKGDEQLILTNKDGEKIGFFYRDQDLSALKKTEGILKVLDRVDAKKSATLFLL</sequence>
<evidence type="ECO:0000313" key="4">
    <source>
        <dbReference type="Proteomes" id="UP000070260"/>
    </source>
</evidence>
<dbReference type="EMBL" id="CP010994">
    <property type="protein sequence ID" value="AMN35501.1"/>
    <property type="molecule type" value="Genomic_DNA"/>
</dbReference>
<dbReference type="AlphaFoldDB" id="A0A127EHP8"/>
<dbReference type="GO" id="GO:0003968">
    <property type="term" value="F:RNA-directed RNA polymerase activity"/>
    <property type="evidence" value="ECO:0007669"/>
    <property type="project" value="InterPro"/>
</dbReference>
<accession>A0A127EHP8</accession>
<evidence type="ECO:0000259" key="2">
    <source>
        <dbReference type="Pfam" id="PF05183"/>
    </source>
</evidence>
<dbReference type="Pfam" id="PF05183">
    <property type="entry name" value="RdRP"/>
    <property type="match status" value="1"/>
</dbReference>
<dbReference type="PATRIC" id="fig|1502.177.peg.1430"/>
<keyword evidence="1" id="KW-0175">Coiled coil</keyword>
<organism evidence="3 4">
    <name type="scientific">Clostridium perfringens</name>
    <dbReference type="NCBI Taxonomy" id="1502"/>
    <lineage>
        <taxon>Bacteria</taxon>
        <taxon>Bacillati</taxon>
        <taxon>Bacillota</taxon>
        <taxon>Clostridia</taxon>
        <taxon>Eubacteriales</taxon>
        <taxon>Clostridiaceae</taxon>
        <taxon>Clostridium</taxon>
    </lineage>
</organism>